<dbReference type="InterPro" id="IPR009081">
    <property type="entry name" value="PP-bd_ACP"/>
</dbReference>
<dbReference type="InterPro" id="IPR042104">
    <property type="entry name" value="PKS_dehydratase_sf"/>
</dbReference>
<feature type="region of interest" description="Disordered" evidence="5">
    <location>
        <begin position="1652"/>
        <end position="1671"/>
    </location>
</feature>
<dbReference type="InterPro" id="IPR020807">
    <property type="entry name" value="PKS_DH"/>
</dbReference>
<dbReference type="STRING" id="1993.SAMN04489713_107289"/>
<dbReference type="InterPro" id="IPR014030">
    <property type="entry name" value="Ketoacyl_synth_N"/>
</dbReference>
<dbReference type="SUPFAM" id="SSF53901">
    <property type="entry name" value="Thiolase-like"/>
    <property type="match status" value="1"/>
</dbReference>
<evidence type="ECO:0000313" key="10">
    <source>
        <dbReference type="Proteomes" id="UP000183413"/>
    </source>
</evidence>
<keyword evidence="2" id="KW-0597">Phosphoprotein</keyword>
<dbReference type="InterPro" id="IPR016039">
    <property type="entry name" value="Thiolase-like"/>
</dbReference>
<dbReference type="Gene3D" id="1.10.1200.10">
    <property type="entry name" value="ACP-like"/>
    <property type="match status" value="1"/>
</dbReference>
<dbReference type="GO" id="GO:0071770">
    <property type="term" value="P:DIM/DIP cell wall layer assembly"/>
    <property type="evidence" value="ECO:0007669"/>
    <property type="project" value="TreeGrafter"/>
</dbReference>
<dbReference type="Pfam" id="PF00550">
    <property type="entry name" value="PP-binding"/>
    <property type="match status" value="1"/>
</dbReference>
<dbReference type="PROSITE" id="PS52004">
    <property type="entry name" value="KS3_2"/>
    <property type="match status" value="1"/>
</dbReference>
<dbReference type="InterPro" id="IPR018201">
    <property type="entry name" value="Ketoacyl_synth_AS"/>
</dbReference>
<dbReference type="EMBL" id="FOVH01000007">
    <property type="protein sequence ID" value="SFO58884.1"/>
    <property type="molecule type" value="Genomic_DNA"/>
</dbReference>
<dbReference type="Gene3D" id="3.40.366.10">
    <property type="entry name" value="Malonyl-Coenzyme A Acyl Carrier Protein, domain 2"/>
    <property type="match status" value="1"/>
</dbReference>
<dbReference type="GO" id="GO:0004315">
    <property type="term" value="F:3-oxoacyl-[acyl-carrier-protein] synthase activity"/>
    <property type="evidence" value="ECO:0007669"/>
    <property type="project" value="InterPro"/>
</dbReference>
<dbReference type="eggNOG" id="COG3321">
    <property type="taxonomic scope" value="Bacteria"/>
</dbReference>
<dbReference type="PROSITE" id="PS52019">
    <property type="entry name" value="PKS_MFAS_DH"/>
    <property type="match status" value="1"/>
</dbReference>
<dbReference type="InterPro" id="IPR049551">
    <property type="entry name" value="PKS_DH_C"/>
</dbReference>
<dbReference type="InterPro" id="IPR049552">
    <property type="entry name" value="PKS_DH_N"/>
</dbReference>
<dbReference type="Gene3D" id="3.40.50.720">
    <property type="entry name" value="NAD(P)-binding Rossmann-like Domain"/>
    <property type="match status" value="1"/>
</dbReference>
<evidence type="ECO:0000256" key="5">
    <source>
        <dbReference type="SAM" id="MobiDB-lite"/>
    </source>
</evidence>
<dbReference type="SUPFAM" id="SSF55048">
    <property type="entry name" value="Probable ACP-binding domain of malonyl-CoA ACP transacylase"/>
    <property type="match status" value="1"/>
</dbReference>
<dbReference type="GO" id="GO:0005737">
    <property type="term" value="C:cytoplasm"/>
    <property type="evidence" value="ECO:0007669"/>
    <property type="project" value="TreeGrafter"/>
</dbReference>
<dbReference type="InterPro" id="IPR036291">
    <property type="entry name" value="NAD(P)-bd_dom_sf"/>
</dbReference>
<dbReference type="PANTHER" id="PTHR43775">
    <property type="entry name" value="FATTY ACID SYNTHASE"/>
    <property type="match status" value="1"/>
</dbReference>
<dbReference type="GO" id="GO:0031177">
    <property type="term" value="F:phosphopantetheine binding"/>
    <property type="evidence" value="ECO:0007669"/>
    <property type="project" value="InterPro"/>
</dbReference>
<dbReference type="InterPro" id="IPR020841">
    <property type="entry name" value="PKS_Beta-ketoAc_synthase_dom"/>
</dbReference>
<dbReference type="Pfam" id="PF00109">
    <property type="entry name" value="ketoacyl-synt"/>
    <property type="match status" value="1"/>
</dbReference>
<dbReference type="Proteomes" id="UP000183413">
    <property type="component" value="Unassembled WGS sequence"/>
</dbReference>
<dbReference type="SMART" id="SM00822">
    <property type="entry name" value="PKS_KR"/>
    <property type="match status" value="1"/>
</dbReference>
<protein>
    <submittedName>
        <fullName evidence="9">Acyl transferase domain-containing protein</fullName>
    </submittedName>
</protein>
<accession>A0A1I5IEF3</accession>
<evidence type="ECO:0000256" key="1">
    <source>
        <dbReference type="ARBA" id="ARBA00022450"/>
    </source>
</evidence>
<dbReference type="Pfam" id="PF21394">
    <property type="entry name" value="Beta-ketacyl_N"/>
    <property type="match status" value="1"/>
</dbReference>
<dbReference type="GO" id="GO:0005886">
    <property type="term" value="C:plasma membrane"/>
    <property type="evidence" value="ECO:0007669"/>
    <property type="project" value="TreeGrafter"/>
</dbReference>
<dbReference type="SMART" id="SM00827">
    <property type="entry name" value="PKS_AT"/>
    <property type="match status" value="1"/>
</dbReference>
<dbReference type="SMART" id="SM00825">
    <property type="entry name" value="PKS_KS"/>
    <property type="match status" value="1"/>
</dbReference>
<feature type="domain" description="Carrier" evidence="6">
    <location>
        <begin position="1687"/>
        <end position="1762"/>
    </location>
</feature>
<organism evidence="9 10">
    <name type="scientific">Actinomadura madurae</name>
    <dbReference type="NCBI Taxonomy" id="1993"/>
    <lineage>
        <taxon>Bacteria</taxon>
        <taxon>Bacillati</taxon>
        <taxon>Actinomycetota</taxon>
        <taxon>Actinomycetes</taxon>
        <taxon>Streptosporangiales</taxon>
        <taxon>Thermomonosporaceae</taxon>
        <taxon>Actinomadura</taxon>
    </lineage>
</organism>
<proteinExistence type="predicted"/>
<dbReference type="InterPro" id="IPR050091">
    <property type="entry name" value="PKS_NRPS_Biosynth_Enz"/>
</dbReference>
<dbReference type="PROSITE" id="PS50075">
    <property type="entry name" value="CARRIER"/>
    <property type="match status" value="1"/>
</dbReference>
<dbReference type="Gene3D" id="3.30.70.3290">
    <property type="match status" value="1"/>
</dbReference>
<dbReference type="Gene3D" id="3.10.129.110">
    <property type="entry name" value="Polyketide synthase dehydratase"/>
    <property type="match status" value="1"/>
</dbReference>
<feature type="domain" description="PKS/mFAS DH" evidence="8">
    <location>
        <begin position="1317"/>
        <end position="1602"/>
    </location>
</feature>
<dbReference type="InterPro" id="IPR014043">
    <property type="entry name" value="Acyl_transferase_dom"/>
</dbReference>
<keyword evidence="10" id="KW-1185">Reference proteome</keyword>
<dbReference type="InterPro" id="IPR049490">
    <property type="entry name" value="C883_1060-like_KR_N"/>
</dbReference>
<dbReference type="InterPro" id="IPR016035">
    <property type="entry name" value="Acyl_Trfase/lysoPLipase"/>
</dbReference>
<dbReference type="SUPFAM" id="SSF47336">
    <property type="entry name" value="ACP-like"/>
    <property type="match status" value="1"/>
</dbReference>
<dbReference type="GO" id="GO:0004312">
    <property type="term" value="F:fatty acid synthase activity"/>
    <property type="evidence" value="ECO:0007669"/>
    <property type="project" value="TreeGrafter"/>
</dbReference>
<evidence type="ECO:0000256" key="3">
    <source>
        <dbReference type="ARBA" id="ARBA00022679"/>
    </source>
</evidence>
<dbReference type="InterPro" id="IPR001227">
    <property type="entry name" value="Ac_transferase_dom_sf"/>
</dbReference>
<dbReference type="Gene3D" id="3.40.47.10">
    <property type="match status" value="1"/>
</dbReference>
<dbReference type="SMART" id="SM00823">
    <property type="entry name" value="PKS_PP"/>
    <property type="match status" value="1"/>
</dbReference>
<name>A0A1I5IEF3_9ACTN</name>
<feature type="active site" description="Proton donor; for dehydratase activity" evidence="4">
    <location>
        <position position="1524"/>
    </location>
</feature>
<evidence type="ECO:0000259" key="7">
    <source>
        <dbReference type="PROSITE" id="PS52004"/>
    </source>
</evidence>
<feature type="region of interest" description="N-terminal hotdog fold" evidence="4">
    <location>
        <begin position="1317"/>
        <end position="1443"/>
    </location>
</feature>
<evidence type="ECO:0000259" key="6">
    <source>
        <dbReference type="PROSITE" id="PS50075"/>
    </source>
</evidence>
<dbReference type="SUPFAM" id="SSF52151">
    <property type="entry name" value="FabD/lysophospholipase-like"/>
    <property type="match status" value="1"/>
</dbReference>
<dbReference type="InterPro" id="IPR032821">
    <property type="entry name" value="PKS_assoc"/>
</dbReference>
<dbReference type="Pfam" id="PF14765">
    <property type="entry name" value="PS-DH"/>
    <property type="match status" value="1"/>
</dbReference>
<dbReference type="SMART" id="SM00826">
    <property type="entry name" value="PKS_DH"/>
    <property type="match status" value="1"/>
</dbReference>
<feature type="active site" description="Proton acceptor; for dehydratase activity" evidence="4">
    <location>
        <position position="1350"/>
    </location>
</feature>
<dbReference type="PROSITE" id="PS00606">
    <property type="entry name" value="KS3_1"/>
    <property type="match status" value="1"/>
</dbReference>
<keyword evidence="1" id="KW-0596">Phosphopantetheine</keyword>
<dbReference type="InterPro" id="IPR049900">
    <property type="entry name" value="PKS_mFAS_DH"/>
</dbReference>
<evidence type="ECO:0000259" key="8">
    <source>
        <dbReference type="PROSITE" id="PS52019"/>
    </source>
</evidence>
<feature type="region of interest" description="Disordered" evidence="5">
    <location>
        <begin position="874"/>
        <end position="900"/>
    </location>
</feature>
<dbReference type="Pfam" id="PF00698">
    <property type="entry name" value="Acyl_transf_1"/>
    <property type="match status" value="1"/>
</dbReference>
<dbReference type="SUPFAM" id="SSF51735">
    <property type="entry name" value="NAD(P)-binding Rossmann-fold domains"/>
    <property type="match status" value="2"/>
</dbReference>
<dbReference type="Pfam" id="PF16197">
    <property type="entry name" value="KAsynt_C_assoc"/>
    <property type="match status" value="1"/>
</dbReference>
<evidence type="ECO:0000256" key="2">
    <source>
        <dbReference type="ARBA" id="ARBA00022553"/>
    </source>
</evidence>
<dbReference type="GO" id="GO:0006633">
    <property type="term" value="P:fatty acid biosynthetic process"/>
    <property type="evidence" value="ECO:0007669"/>
    <property type="project" value="InterPro"/>
</dbReference>
<dbReference type="Pfam" id="PF08659">
    <property type="entry name" value="KR"/>
    <property type="match status" value="1"/>
</dbReference>
<dbReference type="InterPro" id="IPR020806">
    <property type="entry name" value="PKS_PP-bd"/>
</dbReference>
<keyword evidence="3 9" id="KW-0808">Transferase</keyword>
<dbReference type="PANTHER" id="PTHR43775:SF37">
    <property type="entry name" value="SI:DKEY-61P9.11"/>
    <property type="match status" value="1"/>
</dbReference>
<gene>
    <name evidence="9" type="ORF">SAMN04489713_107289</name>
</gene>
<dbReference type="InterPro" id="IPR016036">
    <property type="entry name" value="Malonyl_transacylase_ACP-bd"/>
</dbReference>
<dbReference type="InterPro" id="IPR057326">
    <property type="entry name" value="KR_dom"/>
</dbReference>
<dbReference type="Pfam" id="PF02801">
    <property type="entry name" value="Ketoacyl-synt_C"/>
    <property type="match status" value="1"/>
</dbReference>
<feature type="region of interest" description="C-terminal hotdog fold" evidence="4">
    <location>
        <begin position="1459"/>
        <end position="1602"/>
    </location>
</feature>
<evidence type="ECO:0000313" key="9">
    <source>
        <dbReference type="EMBL" id="SFO58884.1"/>
    </source>
</evidence>
<dbReference type="InterPro" id="IPR013968">
    <property type="entry name" value="PKS_KR"/>
</dbReference>
<reference evidence="9 10" key="1">
    <citation type="submission" date="2016-10" db="EMBL/GenBank/DDBJ databases">
        <authorList>
            <person name="de Groot N.N."/>
        </authorList>
    </citation>
    <scope>NUCLEOTIDE SEQUENCE [LARGE SCALE GENOMIC DNA]</scope>
    <source>
        <strain evidence="9 10">DSM 43067</strain>
    </source>
</reference>
<dbReference type="InParanoid" id="A0A1I5IEF3"/>
<feature type="domain" description="Ketosynthase family 3 (KS3)" evidence="7">
    <location>
        <begin position="5"/>
        <end position="436"/>
    </location>
</feature>
<dbReference type="CDD" id="cd00833">
    <property type="entry name" value="PKS"/>
    <property type="match status" value="1"/>
</dbReference>
<sequence>MSNHTDGIALIGLAARLPGAADAARFWDNLRTGHEAVRFPSDEELLAAGVPASMLADSGYVKAVAETPELEMFDADFFGFTPRDATLLDPQIRLFLEVGHTAVEDAGYDPARIADGAGVFGAVGVNRYLDLHVRRPTGYEANSSGNAALSTLSHPDYAATHLAYRFGFRGPALTVSTACSSSAVAVHLACQALRTGECDIAVAAGSEVEMPAHSGYLWDPGGPLSPDGHVRPFDHRAAGTVFGTGAGAVVLKRLDDALADGDRVRAVIRASAMSNDGAAKAGFTTPGVSGQVQAVREAMVLAGVEAPDVSFIEAHATGTPLGDPIEVTALAQAHRTLGADRIDSPIVLGSVKGNIGHLGHASGIASLIKLVLCIEHEQLVPTVNFAEPNPRLSLDTMPFVIGDRTTPWPRDAARPRIAGLSSFGFGGTNVHLVVQEGPPVRHSPAARRPQVIVLSARTPEAARVYQERAAAALDGAGAGQYADTAGVLQDGRTRHAARSAVVARDAAEAARTLPAAPIRTGDALPVIFAFPGQAAQYPAMAADLHGADPVFTEAMDTCLEAFAQHGVRLEGHWRDPDASALADTTVAQPLLFSVEFALAEMWRSWGITPAGVLGHSIGELTAGAVAGVFDLPDAVRLVCARAEAMAAMPPGGLVAVSAGAEEVSGLLPDEVSVAVVNGPRQVVLASPADRLDEVQALLRERRLNFRLLPVPHAFHSPHMAQAATKFDLAFADVRSHEPAVPVFSSAAGGPAGAETGLARFWSDQLVRPVRFDLAVDHLLGGNDRLLLEVGPGHTLTRLAREHRAVRAGTSGAVATLPARAGDDELLSVLEAAAALWTEGHELNWAAVRQREAFHRLPAPTYPYRRSRHWLPLRGTVPDRTPEEGGEGAVAPEPEDVAAGHDGVTPFTTATWVEEPRPANRRTGAGAPAVAVVPADHEASLPVLLALRQAGYRPVVVRPGAAFAEEGEEFRVRLDRPEQFGNVLTALADRGKRPALLVHALSMAVLDRPSRTNLDEQLDSTLHSLVALVQHGGRHSPEADLLVLAGRSVDLTGAEPLDPAKAALHGAVRSLAMETPDLTCRLVDVSDPVREEDLAAEITATGTDRVVALRGPGRWVRTDRLYTPDAPAAPAVRRGGVYVLTGGLGDLGLAVAGALADTGLRPHLVLLGRHGIAADDERRRARVAALEAAGATVSVEECDVGDHRSMRRVLDILRTRHGAVHGIVHLAGVAGGGTLLGRDRDDTAAVLWPKAMGMVVLAELLADQPPLDFFVTFSSRAAVDGLLGGADYAAANAFADAQSRLMARAGIPAVSLNWPAWHTVGMAVRPEPAPEGSRTWSAVLDPREHPVLDEHRIDGVPVLPGTGHLDLVVRAYREVIEPHAGPLRLTDVVFQRPLPVPEARQVEVLFRPDGPGWRFAVGSTPATGAGGENVRYATGCVVSMDADEIATPPGPGASLQNLRERLTAPSPDHGEEDHPRLFAVGPRWDIVRGVTTGPDHGDELLIELALPEAFQPDLDVHPLHPAVLDCATSAVRRPAADGLSLPFGYESLELHADLPAESVSHIRRRPSGAGLIVADIDLYTAGGSLVARIAGFSMRQVIDGTFLPDEGPVDGIAPEHGGALFLSLLGTRHPYQVSVRPHVNGVPVRTTVIAGAPTLPPPRVTEPGAPTPSSRVAAPVAAPAATPVAAAVTSGSVRDRLAALWERVLGIAPSGELADFFELGGNSLSAVELMSEIRAEFGIRTGIVTLFDHPTLGALAEIIAAEGAAT</sequence>
<dbReference type="Pfam" id="PF21089">
    <property type="entry name" value="PKS_DH_N"/>
    <property type="match status" value="1"/>
</dbReference>
<evidence type="ECO:0000256" key="4">
    <source>
        <dbReference type="PROSITE-ProRule" id="PRU01363"/>
    </source>
</evidence>
<dbReference type="InterPro" id="IPR014031">
    <property type="entry name" value="Ketoacyl_synth_C"/>
</dbReference>
<dbReference type="RefSeq" id="WP_075022017.1">
    <property type="nucleotide sequence ID" value="NZ_FOVH01000007.1"/>
</dbReference>
<dbReference type="InterPro" id="IPR036736">
    <property type="entry name" value="ACP-like_sf"/>
</dbReference>